<dbReference type="Proteomes" id="UP000038830">
    <property type="component" value="Unassembled WGS sequence"/>
</dbReference>
<name>A0A0H5C5G1_CYBJN</name>
<protein>
    <submittedName>
        <fullName evidence="1">Uncharacterized protein</fullName>
    </submittedName>
</protein>
<evidence type="ECO:0000313" key="1">
    <source>
        <dbReference type="EMBL" id="CEP23228.1"/>
    </source>
</evidence>
<gene>
    <name evidence="1" type="ORF">BN1211_3761</name>
</gene>
<proteinExistence type="predicted"/>
<evidence type="ECO:0000313" key="2">
    <source>
        <dbReference type="Proteomes" id="UP000038830"/>
    </source>
</evidence>
<accession>A0A0H5C5G1</accession>
<dbReference type="AlphaFoldDB" id="A0A0H5C5G1"/>
<dbReference type="EMBL" id="CDQK01000004">
    <property type="protein sequence ID" value="CEP23228.1"/>
    <property type="molecule type" value="Genomic_DNA"/>
</dbReference>
<organism evidence="1 2">
    <name type="scientific">Cyberlindnera jadinii (strain ATCC 18201 / CBS 1600 / BCRC 20928 / JCM 3617 / NBRC 0987 / NRRL Y-1542)</name>
    <name type="common">Torula yeast</name>
    <name type="synonym">Candida utilis</name>
    <dbReference type="NCBI Taxonomy" id="983966"/>
    <lineage>
        <taxon>Eukaryota</taxon>
        <taxon>Fungi</taxon>
        <taxon>Dikarya</taxon>
        <taxon>Ascomycota</taxon>
        <taxon>Saccharomycotina</taxon>
        <taxon>Saccharomycetes</taxon>
        <taxon>Phaffomycetales</taxon>
        <taxon>Phaffomycetaceae</taxon>
        <taxon>Cyberlindnera</taxon>
    </lineage>
</organism>
<sequence>MSIGNFFVVSIPLNLLLQQQNLFTSSKMAPVTRKSTRARVMTTKAKQFQETIKKPVLRSITTIGEDENTYNNVNFKRRKLERQPEDGIESVYGYPTGLGEDGNDVFSSDEDDQYHSALSDYETDLVNATSTTRFLNFDKRPTPKEDNHACVSHSSLLLNDDLFSDHYTSDSDDVLSDSSENTPITPVSSVMGSFSDLKTIEENFQKIIEENNKLNDLESNVTEESSVPVKELPSQEQLSVEDFLDYNNLSSEQHGDSNQPLKQKFLQYRHDERHNLAFPDVSTFPVRFEPSMSRVAGPLKKKVNSIRALKRRAILSGQASEMVGTGITVGDWTL</sequence>
<reference evidence="2" key="1">
    <citation type="journal article" date="2015" name="J. Biotechnol.">
        <title>The structure of the Cyberlindnera jadinii genome and its relation to Candida utilis analyzed by the occurrence of single nucleotide polymorphisms.</title>
        <authorList>
            <person name="Rupp O."/>
            <person name="Brinkrolf K."/>
            <person name="Buerth C."/>
            <person name="Kunigo M."/>
            <person name="Schneider J."/>
            <person name="Jaenicke S."/>
            <person name="Goesmann A."/>
            <person name="Puehler A."/>
            <person name="Jaeger K.-E."/>
            <person name="Ernst J.F."/>
        </authorList>
    </citation>
    <scope>NUCLEOTIDE SEQUENCE [LARGE SCALE GENOMIC DNA]</scope>
    <source>
        <strain evidence="2">ATCC 18201 / CBS 1600 / BCRC 20928 / JCM 3617 / NBRC 0987 / NRRL Y-1542</strain>
    </source>
</reference>